<evidence type="ECO:0000313" key="11">
    <source>
        <dbReference type="Proteomes" id="UP001252243"/>
    </source>
</evidence>
<dbReference type="Proteomes" id="UP001252243">
    <property type="component" value="Unassembled WGS sequence"/>
</dbReference>
<dbReference type="SUPFAM" id="SSF55021">
    <property type="entry name" value="ACT-like"/>
    <property type="match status" value="1"/>
</dbReference>
<dbReference type="InterPro" id="IPR041701">
    <property type="entry name" value="MetN_ABC"/>
</dbReference>
<comment type="caution">
    <text evidence="10">The sequence shown here is derived from an EMBL/GenBank/DDBJ whole genome shotgun (WGS) entry which is preliminary data.</text>
</comment>
<dbReference type="GO" id="GO:0005524">
    <property type="term" value="F:ATP binding"/>
    <property type="evidence" value="ECO:0007669"/>
    <property type="project" value="UniProtKB-KW"/>
</dbReference>
<dbReference type="Pfam" id="PF00005">
    <property type="entry name" value="ABC_tran"/>
    <property type="match status" value="1"/>
</dbReference>
<evidence type="ECO:0000256" key="4">
    <source>
        <dbReference type="ARBA" id="ARBA00022840"/>
    </source>
</evidence>
<keyword evidence="2" id="KW-1003">Cell membrane</keyword>
<dbReference type="CDD" id="cd03258">
    <property type="entry name" value="ABC_MetN_methionine_transporter"/>
    <property type="match status" value="1"/>
</dbReference>
<evidence type="ECO:0000256" key="5">
    <source>
        <dbReference type="ARBA" id="ARBA00022967"/>
    </source>
</evidence>
<keyword evidence="7" id="KW-0472">Membrane</keyword>
<evidence type="ECO:0000313" key="10">
    <source>
        <dbReference type="EMBL" id="MDR7082384.1"/>
    </source>
</evidence>
<dbReference type="InterPro" id="IPR018449">
    <property type="entry name" value="NIL_domain"/>
</dbReference>
<feature type="compositionally biased region" description="Low complexity" evidence="8">
    <location>
        <begin position="329"/>
        <end position="344"/>
    </location>
</feature>
<keyword evidence="6" id="KW-0029">Amino-acid transport</keyword>
<evidence type="ECO:0000256" key="3">
    <source>
        <dbReference type="ARBA" id="ARBA00022741"/>
    </source>
</evidence>
<dbReference type="InterPro" id="IPR045865">
    <property type="entry name" value="ACT-like_dom_sf"/>
</dbReference>
<dbReference type="SMART" id="SM00382">
    <property type="entry name" value="AAA"/>
    <property type="match status" value="1"/>
</dbReference>
<dbReference type="EMBL" id="JAVDVQ010000005">
    <property type="protein sequence ID" value="MDR7082384.1"/>
    <property type="molecule type" value="Genomic_DNA"/>
</dbReference>
<evidence type="ECO:0000256" key="1">
    <source>
        <dbReference type="ARBA" id="ARBA00022448"/>
    </source>
</evidence>
<dbReference type="InterPro" id="IPR050086">
    <property type="entry name" value="MetN_ABC_transporter-like"/>
</dbReference>
<dbReference type="Gene3D" id="3.40.50.300">
    <property type="entry name" value="P-loop containing nucleotide triphosphate hydrolases"/>
    <property type="match status" value="1"/>
</dbReference>
<keyword evidence="3" id="KW-0547">Nucleotide-binding</keyword>
<organism evidence="10 11">
    <name type="scientific">Arthrobacter ginsengisoli</name>
    <dbReference type="NCBI Taxonomy" id="1356565"/>
    <lineage>
        <taxon>Bacteria</taxon>
        <taxon>Bacillati</taxon>
        <taxon>Actinomycetota</taxon>
        <taxon>Actinomycetes</taxon>
        <taxon>Micrococcales</taxon>
        <taxon>Micrococcaceae</taxon>
        <taxon>Arthrobacter</taxon>
    </lineage>
</organism>
<keyword evidence="4 10" id="KW-0067">ATP-binding</keyword>
<dbReference type="SUPFAM" id="SSF52540">
    <property type="entry name" value="P-loop containing nucleoside triphosphate hydrolases"/>
    <property type="match status" value="1"/>
</dbReference>
<dbReference type="RefSeq" id="WP_310055483.1">
    <property type="nucleotide sequence ID" value="NZ_JAVDVQ010000005.1"/>
</dbReference>
<protein>
    <submittedName>
        <fullName evidence="10">D-methionine transport system ATP-binding protein</fullName>
    </submittedName>
</protein>
<feature type="region of interest" description="Disordered" evidence="8">
    <location>
        <begin position="329"/>
        <end position="357"/>
    </location>
</feature>
<reference evidence="10 11" key="1">
    <citation type="submission" date="2023-07" db="EMBL/GenBank/DDBJ databases">
        <title>Sorghum-associated microbial communities from plants grown in Nebraska, USA.</title>
        <authorList>
            <person name="Schachtman D."/>
        </authorList>
    </citation>
    <scope>NUCLEOTIDE SEQUENCE [LARGE SCALE GENOMIC DNA]</scope>
    <source>
        <strain evidence="10 11">BE167</strain>
    </source>
</reference>
<keyword evidence="11" id="KW-1185">Reference proteome</keyword>
<sequence length="357" mass="38020">MITVTDLRKVYQQGKKEVVALDGVTLSVPKGSIHGIIGHSGAGKSTLVRCLTLLDRPTSGSVSIDGTELSSVRDSEIRAARRRIGMVFQHANLMDSRTAAGNVAHPLELVKTPKDRIRTRVAELLKLVGLEGFENAYPSQLSGGQRQRVGIARALASDPDVLLCDEPTSALDPATTDEILDLIQDLTQRLQLTVLIITHEMNVVKRVCDSVSLLSRGRIVEHGALRDVAGDLDSQLARALLPLPASEPLPGALERGPVLEILFSGDSAKEPVLTGVARRFDIDINVLAGSVETLDGQQFGHLRVQLAENADLDAVLAYLRERGISAKRAAPAAPAPDFADAAPPTSVPSTGEQGGNE</sequence>
<dbReference type="SMART" id="SM00930">
    <property type="entry name" value="NIL"/>
    <property type="match status" value="1"/>
</dbReference>
<dbReference type="PANTHER" id="PTHR43166:SF30">
    <property type="entry name" value="METHIONINE IMPORT ATP-BINDING PROTEIN METN"/>
    <property type="match status" value="1"/>
</dbReference>
<keyword evidence="5" id="KW-1278">Translocase</keyword>
<gene>
    <name evidence="10" type="ORF">J2X01_001672</name>
</gene>
<evidence type="ECO:0000256" key="2">
    <source>
        <dbReference type="ARBA" id="ARBA00022475"/>
    </source>
</evidence>
<dbReference type="PROSITE" id="PS00211">
    <property type="entry name" value="ABC_TRANSPORTER_1"/>
    <property type="match status" value="1"/>
</dbReference>
<dbReference type="Gene3D" id="3.30.70.260">
    <property type="match status" value="1"/>
</dbReference>
<dbReference type="InterPro" id="IPR003593">
    <property type="entry name" value="AAA+_ATPase"/>
</dbReference>
<evidence type="ECO:0000256" key="6">
    <source>
        <dbReference type="ARBA" id="ARBA00022970"/>
    </source>
</evidence>
<keyword evidence="1" id="KW-0813">Transport</keyword>
<dbReference type="PROSITE" id="PS50893">
    <property type="entry name" value="ABC_TRANSPORTER_2"/>
    <property type="match status" value="1"/>
</dbReference>
<proteinExistence type="predicted"/>
<dbReference type="InterPro" id="IPR027417">
    <property type="entry name" value="P-loop_NTPase"/>
</dbReference>
<dbReference type="PANTHER" id="PTHR43166">
    <property type="entry name" value="AMINO ACID IMPORT ATP-BINDING PROTEIN"/>
    <property type="match status" value="1"/>
</dbReference>
<evidence type="ECO:0000259" key="9">
    <source>
        <dbReference type="PROSITE" id="PS50893"/>
    </source>
</evidence>
<dbReference type="InterPro" id="IPR003439">
    <property type="entry name" value="ABC_transporter-like_ATP-bd"/>
</dbReference>
<evidence type="ECO:0000256" key="8">
    <source>
        <dbReference type="SAM" id="MobiDB-lite"/>
    </source>
</evidence>
<feature type="domain" description="ABC transporter" evidence="9">
    <location>
        <begin position="2"/>
        <end position="241"/>
    </location>
</feature>
<dbReference type="Pfam" id="PF09383">
    <property type="entry name" value="NIL"/>
    <property type="match status" value="1"/>
</dbReference>
<dbReference type="InterPro" id="IPR017871">
    <property type="entry name" value="ABC_transporter-like_CS"/>
</dbReference>
<name>A0ABU1UB34_9MICC</name>
<evidence type="ECO:0000256" key="7">
    <source>
        <dbReference type="ARBA" id="ARBA00023136"/>
    </source>
</evidence>
<accession>A0ABU1UB34</accession>